<proteinExistence type="predicted"/>
<accession>A0ABV7RA65</accession>
<dbReference type="Pfam" id="PF08905">
    <property type="entry name" value="DUF1850"/>
    <property type="match status" value="1"/>
</dbReference>
<dbReference type="EMBL" id="JBHRXJ010000015">
    <property type="protein sequence ID" value="MFC3529803.1"/>
    <property type="molecule type" value="Genomic_DNA"/>
</dbReference>
<dbReference type="Proteomes" id="UP001595721">
    <property type="component" value="Unassembled WGS sequence"/>
</dbReference>
<reference evidence="2" key="1">
    <citation type="journal article" date="2019" name="Int. J. Syst. Evol. Microbiol.">
        <title>The Global Catalogue of Microorganisms (GCM) 10K type strain sequencing project: providing services to taxonomists for standard genome sequencing and annotation.</title>
        <authorList>
            <consortium name="The Broad Institute Genomics Platform"/>
            <consortium name="The Broad Institute Genome Sequencing Center for Infectious Disease"/>
            <person name="Wu L."/>
            <person name="Ma J."/>
        </authorList>
    </citation>
    <scope>NUCLEOTIDE SEQUENCE [LARGE SCALE GENOMIC DNA]</scope>
    <source>
        <strain evidence="2">KCTC 42899</strain>
    </source>
</reference>
<comment type="caution">
    <text evidence="1">The sequence shown here is derived from an EMBL/GenBank/DDBJ whole genome shotgun (WGS) entry which is preliminary data.</text>
</comment>
<organism evidence="1 2">
    <name type="scientific">Paracoccus mangrovi</name>
    <dbReference type="NCBI Taxonomy" id="1715645"/>
    <lineage>
        <taxon>Bacteria</taxon>
        <taxon>Pseudomonadati</taxon>
        <taxon>Pseudomonadota</taxon>
        <taxon>Alphaproteobacteria</taxon>
        <taxon>Rhodobacterales</taxon>
        <taxon>Paracoccaceae</taxon>
        <taxon>Paracoccus</taxon>
    </lineage>
</organism>
<name>A0ABV7RA65_9RHOB</name>
<evidence type="ECO:0000313" key="1">
    <source>
        <dbReference type="EMBL" id="MFC3529803.1"/>
    </source>
</evidence>
<dbReference type="RefSeq" id="WP_374427624.1">
    <property type="nucleotide sequence ID" value="NZ_JBHRXJ010000015.1"/>
</dbReference>
<evidence type="ECO:0000313" key="2">
    <source>
        <dbReference type="Proteomes" id="UP001595721"/>
    </source>
</evidence>
<keyword evidence="2" id="KW-1185">Reference proteome</keyword>
<dbReference type="InterPro" id="IPR015001">
    <property type="entry name" value="DUF1850"/>
</dbReference>
<gene>
    <name evidence="1" type="ORF">ACFOMH_16640</name>
</gene>
<sequence length="121" mass="12343">MSACLMAGAMAIALGPGAGFSLEWTHSVEKVTWHEDWRITPAGLIPTRAAIRGSGAGMEPGPDARLIDGWLVWQPQAPAAVPELVLAASGATGGGWRLCGADCVTLGQDAAGPITLRPCPG</sequence>
<protein>
    <submittedName>
        <fullName evidence="1">DUF1850 domain-containing protein</fullName>
    </submittedName>
</protein>